<evidence type="ECO:0000256" key="6">
    <source>
        <dbReference type="ARBA" id="ARBA00023136"/>
    </source>
</evidence>
<feature type="domain" description="ABC transmembrane type-1" evidence="8">
    <location>
        <begin position="69"/>
        <end position="260"/>
    </location>
</feature>
<keyword evidence="4 7" id="KW-0812">Transmembrane</keyword>
<feature type="transmembrane region" description="Helical" evidence="7">
    <location>
        <begin position="239"/>
        <end position="260"/>
    </location>
</feature>
<reference evidence="9 10" key="1">
    <citation type="submission" date="2020-03" db="EMBL/GenBank/DDBJ databases">
        <title>Draft genome of Streptomyces sp. ventii, isolated from the Axial Seamount in the Pacific Ocean, and resequencing of the two type strains Streptomyces lonarensis strain NCL 716 and Streptomyces bohaiensis strain 11A07.</title>
        <authorList>
            <person name="Loughran R.M."/>
            <person name="Pfannmuller K.M."/>
            <person name="Wasson B.J."/>
            <person name="Deadmond M.C."/>
            <person name="Paddock B.E."/>
            <person name="Koyack M.J."/>
            <person name="Gallegos D.A."/>
            <person name="Mitchell E.A."/>
            <person name="Ushijima B."/>
            <person name="Saw J.H."/>
            <person name="Mcphail K.L."/>
            <person name="Videau P."/>
        </authorList>
    </citation>
    <scope>NUCLEOTIDE SEQUENCE [LARGE SCALE GENOMIC DNA]</scope>
    <source>
        <strain evidence="9 10">NCL716</strain>
    </source>
</reference>
<dbReference type="RefSeq" id="WP_167968486.1">
    <property type="nucleotide sequence ID" value="NZ_BHZG01000025.1"/>
</dbReference>
<sequence>MRAKRFGQIWPNVVALLLSVVFIFPVYWMLASSFKERGDILTKDPVFFFVPTFENYSRAMGVDLFWTYVVNSLVVTLGAVALALLVALAAGFAIARMQFRGRRAMVLVVMMAQMAPWEVLIIVMYLNARDLEMLNSIFTLMLIYFVMALPFTIWTLRGFIAAVPKELEEAAMIDGCTRTQAFFRVIFPLLAPGLMATSIFGFIMAWNEFAMVLVLNKSPEASTLPLWLASFQTQFGNDWGATMAASTLVTLPVLILFLILQRRVTGGMSAGAVKG</sequence>
<comment type="similarity">
    <text evidence="7">Belongs to the binding-protein-dependent transport system permease family.</text>
</comment>
<comment type="caution">
    <text evidence="9">The sequence shown here is derived from an EMBL/GenBank/DDBJ whole genome shotgun (WGS) entry which is preliminary data.</text>
</comment>
<dbReference type="GO" id="GO:0055085">
    <property type="term" value="P:transmembrane transport"/>
    <property type="evidence" value="ECO:0007669"/>
    <property type="project" value="InterPro"/>
</dbReference>
<proteinExistence type="inferred from homology"/>
<evidence type="ECO:0000256" key="7">
    <source>
        <dbReference type="RuleBase" id="RU363032"/>
    </source>
</evidence>
<evidence type="ECO:0000256" key="5">
    <source>
        <dbReference type="ARBA" id="ARBA00022989"/>
    </source>
</evidence>
<dbReference type="CDD" id="cd06261">
    <property type="entry name" value="TM_PBP2"/>
    <property type="match status" value="1"/>
</dbReference>
<dbReference type="Proteomes" id="UP000578686">
    <property type="component" value="Unassembled WGS sequence"/>
</dbReference>
<gene>
    <name evidence="9" type="ORF">HCN56_06235</name>
</gene>
<feature type="transmembrane region" description="Helical" evidence="7">
    <location>
        <begin position="104"/>
        <end position="125"/>
    </location>
</feature>
<keyword evidence="5 7" id="KW-1133">Transmembrane helix</keyword>
<feature type="transmembrane region" description="Helical" evidence="7">
    <location>
        <begin position="137"/>
        <end position="160"/>
    </location>
</feature>
<accession>A0A7X6CZB5</accession>
<name>A0A7X6CZB5_9ACTN</name>
<dbReference type="Gene3D" id="1.10.3720.10">
    <property type="entry name" value="MetI-like"/>
    <property type="match status" value="1"/>
</dbReference>
<keyword evidence="2 7" id="KW-0813">Transport</keyword>
<feature type="transmembrane region" description="Helical" evidence="7">
    <location>
        <begin position="181"/>
        <end position="206"/>
    </location>
</feature>
<keyword evidence="3" id="KW-1003">Cell membrane</keyword>
<dbReference type="GO" id="GO:0005886">
    <property type="term" value="C:plasma membrane"/>
    <property type="evidence" value="ECO:0007669"/>
    <property type="project" value="UniProtKB-SubCell"/>
</dbReference>
<evidence type="ECO:0000256" key="3">
    <source>
        <dbReference type="ARBA" id="ARBA00022475"/>
    </source>
</evidence>
<keyword evidence="10" id="KW-1185">Reference proteome</keyword>
<dbReference type="PANTHER" id="PTHR32243:SF18">
    <property type="entry name" value="INNER MEMBRANE ABC TRANSPORTER PERMEASE PROTEIN YCJP"/>
    <property type="match status" value="1"/>
</dbReference>
<dbReference type="PANTHER" id="PTHR32243">
    <property type="entry name" value="MALTOSE TRANSPORT SYSTEM PERMEASE-RELATED"/>
    <property type="match status" value="1"/>
</dbReference>
<feature type="transmembrane region" description="Helical" evidence="7">
    <location>
        <begin position="65"/>
        <end position="92"/>
    </location>
</feature>
<dbReference type="InterPro" id="IPR050901">
    <property type="entry name" value="BP-dep_ABC_trans_perm"/>
</dbReference>
<dbReference type="EMBL" id="JAAVJD010000028">
    <property type="protein sequence ID" value="NJQ05183.1"/>
    <property type="molecule type" value="Genomic_DNA"/>
</dbReference>
<protein>
    <submittedName>
        <fullName evidence="9">Carbohydrate ABC transporter permease</fullName>
    </submittedName>
</protein>
<keyword evidence="6 7" id="KW-0472">Membrane</keyword>
<evidence type="ECO:0000313" key="10">
    <source>
        <dbReference type="Proteomes" id="UP000578686"/>
    </source>
</evidence>
<organism evidence="9 10">
    <name type="scientific">Streptomyces lonarensis</name>
    <dbReference type="NCBI Taxonomy" id="700599"/>
    <lineage>
        <taxon>Bacteria</taxon>
        <taxon>Bacillati</taxon>
        <taxon>Actinomycetota</taxon>
        <taxon>Actinomycetes</taxon>
        <taxon>Kitasatosporales</taxon>
        <taxon>Streptomycetaceae</taxon>
        <taxon>Streptomyces</taxon>
    </lineage>
</organism>
<comment type="subcellular location">
    <subcellularLocation>
        <location evidence="1 7">Cell membrane</location>
        <topology evidence="1 7">Multi-pass membrane protein</topology>
    </subcellularLocation>
</comment>
<feature type="transmembrane region" description="Helical" evidence="7">
    <location>
        <begin position="12"/>
        <end position="30"/>
    </location>
</feature>
<evidence type="ECO:0000256" key="4">
    <source>
        <dbReference type="ARBA" id="ARBA00022692"/>
    </source>
</evidence>
<dbReference type="SUPFAM" id="SSF161098">
    <property type="entry name" value="MetI-like"/>
    <property type="match status" value="1"/>
</dbReference>
<dbReference type="PROSITE" id="PS50928">
    <property type="entry name" value="ABC_TM1"/>
    <property type="match status" value="1"/>
</dbReference>
<dbReference type="Pfam" id="PF00528">
    <property type="entry name" value="BPD_transp_1"/>
    <property type="match status" value="1"/>
</dbReference>
<evidence type="ECO:0000313" key="9">
    <source>
        <dbReference type="EMBL" id="NJQ05183.1"/>
    </source>
</evidence>
<evidence type="ECO:0000256" key="2">
    <source>
        <dbReference type="ARBA" id="ARBA00022448"/>
    </source>
</evidence>
<dbReference type="InterPro" id="IPR000515">
    <property type="entry name" value="MetI-like"/>
</dbReference>
<dbReference type="AlphaFoldDB" id="A0A7X6CZB5"/>
<evidence type="ECO:0000259" key="8">
    <source>
        <dbReference type="PROSITE" id="PS50928"/>
    </source>
</evidence>
<evidence type="ECO:0000256" key="1">
    <source>
        <dbReference type="ARBA" id="ARBA00004651"/>
    </source>
</evidence>
<dbReference type="InterPro" id="IPR035906">
    <property type="entry name" value="MetI-like_sf"/>
</dbReference>